<dbReference type="Proteomes" id="UP000015101">
    <property type="component" value="Unassembled WGS sequence"/>
</dbReference>
<feature type="compositionally biased region" description="Basic and acidic residues" evidence="2">
    <location>
        <begin position="498"/>
        <end position="508"/>
    </location>
</feature>
<evidence type="ECO:0000313" key="4">
    <source>
        <dbReference type="EMBL" id="ESO00895.1"/>
    </source>
</evidence>
<dbReference type="GO" id="GO:0007165">
    <property type="term" value="P:signal transduction"/>
    <property type="evidence" value="ECO:0007669"/>
    <property type="project" value="InterPro"/>
</dbReference>
<dbReference type="HOGENOM" id="CLU_424722_0_0_1"/>
<dbReference type="SMART" id="SM00324">
    <property type="entry name" value="RhoGAP"/>
    <property type="match status" value="1"/>
</dbReference>
<dbReference type="Pfam" id="PF26116">
    <property type="entry name" value="FAM13A"/>
    <property type="match status" value="1"/>
</dbReference>
<evidence type="ECO:0000256" key="1">
    <source>
        <dbReference type="ARBA" id="ARBA00007549"/>
    </source>
</evidence>
<keyword evidence="6" id="KW-1185">Reference proteome</keyword>
<gene>
    <name evidence="5" type="primary">20212294</name>
    <name evidence="4" type="ORF">HELRODRAFT_192468</name>
</gene>
<evidence type="ECO:0000313" key="6">
    <source>
        <dbReference type="Proteomes" id="UP000015101"/>
    </source>
</evidence>
<feature type="domain" description="Rho-GAP" evidence="3">
    <location>
        <begin position="13"/>
        <end position="202"/>
    </location>
</feature>
<feature type="compositionally biased region" description="Polar residues" evidence="2">
    <location>
        <begin position="483"/>
        <end position="496"/>
    </location>
</feature>
<organism evidence="5 6">
    <name type="scientific">Helobdella robusta</name>
    <name type="common">Californian leech</name>
    <dbReference type="NCBI Taxonomy" id="6412"/>
    <lineage>
        <taxon>Eukaryota</taxon>
        <taxon>Metazoa</taxon>
        <taxon>Spiralia</taxon>
        <taxon>Lophotrochozoa</taxon>
        <taxon>Annelida</taxon>
        <taxon>Clitellata</taxon>
        <taxon>Hirudinea</taxon>
        <taxon>Rhynchobdellida</taxon>
        <taxon>Glossiphoniidae</taxon>
        <taxon>Helobdella</taxon>
    </lineage>
</organism>
<proteinExistence type="inferred from homology"/>
<feature type="compositionally biased region" description="Acidic residues" evidence="2">
    <location>
        <begin position="541"/>
        <end position="559"/>
    </location>
</feature>
<feature type="compositionally biased region" description="Polar residues" evidence="2">
    <location>
        <begin position="560"/>
        <end position="569"/>
    </location>
</feature>
<accession>T1FTZ7</accession>
<name>T1FTZ7_HELRO</name>
<sequence>MSKDKSSSKYFGESLANLTKREGVVIPNLVYKLTKYLLEHGLDQEGIFRINGSIKTVEKLRAQFDKKGDANLDADMVDPASVASLLKLFLRELEDTIVPANMTQQFLEVQEKSLKDCKLVSMKLKNLVCRLPYENRCMLKYLCAFLVLAAKKRAYSKMNSTALSTVFGPNIFKCGPGFSGLKEQGVTNCIMLQFINKYDEIFVDSADELLPYDDKFSLDYLLRELKRSRNLQQQNYNLKTLSLSSPMLASSSSTEFEVVVLSERVLTEVDKLIKRYIFNEAYDPDDDYDDFGYENGGNFGASYDYDTDSQQKLRSLEKQFKLEFGRKLSTNDYADNMEIRTLRKDIKKLGKDPSLDKAASFDQPISIKETLLILMNRLKLKRLRAGRSEDLLSMTLNQIQDEKMCMQKALLQFEEVHGRPNTAVNKGIMLPLYDRYRIIKKMMKINSTSNNNNKVSSEMLASSAAAAASVAAIDKSFESRLSAGTTSKSCNANTNKKLPLDAVREPANQKHHRRRHHHRHRRPDDDGDRDDDGSGGRGYGDGDDDDDGDEDEDEDDDDVSSFNQLSLSKLHSEIERTRERKRDLQLDLQSFEQNFERISGRKIQKEDQMARERDYKRYKKVKSRLKLLEVLIAKKQSTSKQQQQQ</sequence>
<dbReference type="GeneID" id="20212294"/>
<feature type="region of interest" description="Disordered" evidence="2">
    <location>
        <begin position="483"/>
        <end position="581"/>
    </location>
</feature>
<reference evidence="6" key="1">
    <citation type="submission" date="2012-12" db="EMBL/GenBank/DDBJ databases">
        <authorList>
            <person name="Hellsten U."/>
            <person name="Grimwood J."/>
            <person name="Chapman J.A."/>
            <person name="Shapiro H."/>
            <person name="Aerts A."/>
            <person name="Otillar R.P."/>
            <person name="Terry A.Y."/>
            <person name="Boore J.L."/>
            <person name="Simakov O."/>
            <person name="Marletaz F."/>
            <person name="Cho S.-J."/>
            <person name="Edsinger-Gonzales E."/>
            <person name="Havlak P."/>
            <person name="Kuo D.-H."/>
            <person name="Larsson T."/>
            <person name="Lv J."/>
            <person name="Arendt D."/>
            <person name="Savage R."/>
            <person name="Osoegawa K."/>
            <person name="de Jong P."/>
            <person name="Lindberg D.R."/>
            <person name="Seaver E.C."/>
            <person name="Weisblat D.A."/>
            <person name="Putnam N.H."/>
            <person name="Grigoriev I.V."/>
            <person name="Rokhsar D.S."/>
        </authorList>
    </citation>
    <scope>NUCLEOTIDE SEQUENCE</scope>
</reference>
<dbReference type="Gene3D" id="1.10.555.10">
    <property type="entry name" value="Rho GTPase activation protein"/>
    <property type="match status" value="1"/>
</dbReference>
<dbReference type="InterPro" id="IPR000198">
    <property type="entry name" value="RhoGAP_dom"/>
</dbReference>
<feature type="compositionally biased region" description="Basic residues" evidence="2">
    <location>
        <begin position="509"/>
        <end position="521"/>
    </location>
</feature>
<feature type="compositionally biased region" description="Basic and acidic residues" evidence="2">
    <location>
        <begin position="570"/>
        <end position="581"/>
    </location>
</feature>
<dbReference type="EnsemblMetazoa" id="HelroT192468">
    <property type="protein sequence ID" value="HelroP192468"/>
    <property type="gene ID" value="HelroG192468"/>
</dbReference>
<evidence type="ECO:0000256" key="2">
    <source>
        <dbReference type="SAM" id="MobiDB-lite"/>
    </source>
</evidence>
<dbReference type="KEGG" id="hro:HELRODRAFT_192468"/>
<dbReference type="InterPro" id="IPR039102">
    <property type="entry name" value="FAM13"/>
</dbReference>
<dbReference type="SUPFAM" id="SSF48350">
    <property type="entry name" value="GTPase activation domain, GAP"/>
    <property type="match status" value="1"/>
</dbReference>
<dbReference type="STRING" id="6412.T1FTZ7"/>
<dbReference type="InParanoid" id="T1FTZ7"/>
<dbReference type="PROSITE" id="PS50238">
    <property type="entry name" value="RHOGAP"/>
    <property type="match status" value="1"/>
</dbReference>
<comment type="similarity">
    <text evidence="1">Belongs to the FAM13 family.</text>
</comment>
<dbReference type="InterPro" id="IPR059029">
    <property type="entry name" value="FAM13A_dom"/>
</dbReference>
<reference evidence="5" key="3">
    <citation type="submission" date="2015-06" db="UniProtKB">
        <authorList>
            <consortium name="EnsemblMetazoa"/>
        </authorList>
    </citation>
    <scope>IDENTIFICATION</scope>
</reference>
<protein>
    <recommendedName>
        <fullName evidence="3">Rho-GAP domain-containing protein</fullName>
    </recommendedName>
</protein>
<dbReference type="RefSeq" id="XP_009021066.1">
    <property type="nucleotide sequence ID" value="XM_009022818.1"/>
</dbReference>
<dbReference type="eggNOG" id="KOG4270">
    <property type="taxonomic scope" value="Eukaryota"/>
</dbReference>
<dbReference type="PANTHER" id="PTHR15904">
    <property type="entry name" value="FAM13"/>
    <property type="match status" value="1"/>
</dbReference>
<evidence type="ECO:0000313" key="5">
    <source>
        <dbReference type="EnsemblMetazoa" id="HelroP192468"/>
    </source>
</evidence>
<dbReference type="AlphaFoldDB" id="T1FTZ7"/>
<evidence type="ECO:0000259" key="3">
    <source>
        <dbReference type="PROSITE" id="PS50238"/>
    </source>
</evidence>
<dbReference type="EMBL" id="AMQM01005248">
    <property type="status" value="NOT_ANNOTATED_CDS"/>
    <property type="molecule type" value="Genomic_DNA"/>
</dbReference>
<reference evidence="4 6" key="2">
    <citation type="journal article" date="2013" name="Nature">
        <title>Insights into bilaterian evolution from three spiralian genomes.</title>
        <authorList>
            <person name="Simakov O."/>
            <person name="Marletaz F."/>
            <person name="Cho S.J."/>
            <person name="Edsinger-Gonzales E."/>
            <person name="Havlak P."/>
            <person name="Hellsten U."/>
            <person name="Kuo D.H."/>
            <person name="Larsson T."/>
            <person name="Lv J."/>
            <person name="Arendt D."/>
            <person name="Savage R."/>
            <person name="Osoegawa K."/>
            <person name="de Jong P."/>
            <person name="Grimwood J."/>
            <person name="Chapman J.A."/>
            <person name="Shapiro H."/>
            <person name="Aerts A."/>
            <person name="Otillar R.P."/>
            <person name="Terry A.Y."/>
            <person name="Boore J.L."/>
            <person name="Grigoriev I.V."/>
            <person name="Lindberg D.R."/>
            <person name="Seaver E.C."/>
            <person name="Weisblat D.A."/>
            <person name="Putnam N.H."/>
            <person name="Rokhsar D.S."/>
        </authorList>
    </citation>
    <scope>NUCLEOTIDE SEQUENCE</scope>
</reference>
<dbReference type="PANTHER" id="PTHR15904:SF17">
    <property type="entry name" value="RHO-GAP DOMAIN-CONTAINING PROTEIN"/>
    <property type="match status" value="1"/>
</dbReference>
<dbReference type="Pfam" id="PF00620">
    <property type="entry name" value="RhoGAP"/>
    <property type="match status" value="1"/>
</dbReference>
<dbReference type="OrthoDB" id="185175at2759"/>
<dbReference type="CTD" id="20212294"/>
<dbReference type="EMBL" id="KB096864">
    <property type="protein sequence ID" value="ESO00895.1"/>
    <property type="molecule type" value="Genomic_DNA"/>
</dbReference>
<dbReference type="InterPro" id="IPR008936">
    <property type="entry name" value="Rho_GTPase_activation_prot"/>
</dbReference>